<reference evidence="1 2" key="1">
    <citation type="journal article" date="2014" name="PLoS Genet.">
        <title>Phylogenetically driven sequencing of extremely halophilic archaea reveals strategies for static and dynamic osmo-response.</title>
        <authorList>
            <person name="Becker E.A."/>
            <person name="Seitzer P.M."/>
            <person name="Tritt A."/>
            <person name="Larsen D."/>
            <person name="Krusor M."/>
            <person name="Yao A.I."/>
            <person name="Wu D."/>
            <person name="Madern D."/>
            <person name="Eisen J.A."/>
            <person name="Darling A.E."/>
            <person name="Facciotti M.T."/>
        </authorList>
    </citation>
    <scope>NUCLEOTIDE SEQUENCE [LARGE SCALE GENOMIC DNA]</scope>
    <source>
        <strain evidence="1 2">DSM 12278</strain>
    </source>
</reference>
<name>M0APX2_NATA1</name>
<dbReference type="EMBL" id="AOIO01000029">
    <property type="protein sequence ID" value="ELZ00776.1"/>
    <property type="molecule type" value="Genomic_DNA"/>
</dbReference>
<evidence type="ECO:0000313" key="1">
    <source>
        <dbReference type="EMBL" id="ELZ00776.1"/>
    </source>
</evidence>
<keyword evidence="2" id="KW-1185">Reference proteome</keyword>
<dbReference type="Proteomes" id="UP000011554">
    <property type="component" value="Unassembled WGS sequence"/>
</dbReference>
<gene>
    <name evidence="1" type="ORF">C481_11095</name>
</gene>
<sequence length="130" mass="14908">MTTKDLTYVLYTREPHEQFAPPKTYGVKLARDPHSCDELWALDSEIDLEDYNAEKLTEGEAVVEGFRMEPGTLLPDVVDDIQSQIQEGYGIDIKEVSVDDTTLYDYIKNRTTSLPAGHQRYIQPFDYESI</sequence>
<proteinExistence type="predicted"/>
<comment type="caution">
    <text evidence="1">The sequence shown here is derived from an EMBL/GenBank/DDBJ whole genome shotgun (WGS) entry which is preliminary data.</text>
</comment>
<evidence type="ECO:0000313" key="2">
    <source>
        <dbReference type="Proteomes" id="UP000011554"/>
    </source>
</evidence>
<dbReference type="STRING" id="29540.C481_11095"/>
<protein>
    <submittedName>
        <fullName evidence="1">Uncharacterized protein</fullName>
    </submittedName>
</protein>
<accession>M0APX2</accession>
<organism evidence="1 2">
    <name type="scientific">Natrialba asiatica (strain ATCC 700177 / DSM 12278 / JCM 9576 / FERM P-10747 / NBRC 102637 / 172P1)</name>
    <dbReference type="NCBI Taxonomy" id="29540"/>
    <lineage>
        <taxon>Archaea</taxon>
        <taxon>Methanobacteriati</taxon>
        <taxon>Methanobacteriota</taxon>
        <taxon>Stenosarchaea group</taxon>
        <taxon>Halobacteria</taxon>
        <taxon>Halobacteriales</taxon>
        <taxon>Natrialbaceae</taxon>
        <taxon>Natrialba</taxon>
    </lineage>
</organism>
<dbReference type="AlphaFoldDB" id="M0APX2"/>
<dbReference type="RefSeq" id="WP_006109252.1">
    <property type="nucleotide sequence ID" value="NZ_AOIO01000029.1"/>
</dbReference>